<dbReference type="EMBL" id="JADGIZ020000013">
    <property type="protein sequence ID" value="KAL2916985.1"/>
    <property type="molecule type" value="Genomic_DNA"/>
</dbReference>
<feature type="region of interest" description="Disordered" evidence="1">
    <location>
        <begin position="130"/>
        <end position="159"/>
    </location>
</feature>
<proteinExistence type="predicted"/>
<comment type="caution">
    <text evidence="2">The sequence shown here is derived from an EMBL/GenBank/DDBJ whole genome shotgun (WGS) entry which is preliminary data.</text>
</comment>
<name>A0ABR4NBS3_9FUNG</name>
<sequence>MADDAAATGAAAGIALAAAHRTAPAKPPMLSKDLRLSSADLLNPLSADILQSSSTSASDYTQHDYSARSGHQASPPPGLSSSEFASADEIAMSMYGNGSAFGSGGEHGMPNQQDTHDDLLSMFRTIKGGSLSRDSTRADMLMPQLSRPPSSAGLYDYIAPTGNKTNNAWQHRELSEKRLSYESKRSSQVTLGSSMSSSDPSSLFHSSHGLMDVNSASFTSSGTAAQHRGNIRPGINPAIDSIPEEYMQSHLYDPMPPIHMADASPDLQDAATRQSEAWSLTHAFGAGDTMHPSQLIGTASFSRSFMERLGESSENNLASVPLEISQQEESISTNIRKLVQDQLNIGASETPSARSSAKQSHSDAGANATGGESTAPKQQAQGQQPMQVEKSPEETHPVGVDPGSVMASPAHARQPGTVKGLATSANTADPQAASAVPGAQTGIDGSFATSFGGSFGANGLGSSMPGDKSAGLLAQHTQTSSGLPPVGTFASAPGPFAFYPASTFHAGQLLPIPSFLSHMPHTSSPHLFQSIQPQNFSAHITPSPVTQPSPLPPHMFLQQQMQQQQQQQKNQKQPASQEKQQQQTQQTQQTSTTLRTDQTKDQPGGIHPMIMQQSGSASTMDMTDAASRFDHDGFQMQSPTAMHSIATQQQAQSFYHAQRVQGFQTPQQGSLPLLADGQSDSFARRDEAQQAMQGVHNNDGGLASPTTNIAQLEATFTHVSQQPSTFLQPHPQIGQTLPGDSMHFMTQATIPTQAMQAQLLDRSLHGVGADSHAAKRQQLRRRGSPGDALPVFSTHLLLQSTSSSPMVLPVKLQTPRLAMASTMTPAFFPQPQPQPQVGHHDEASALATHSALQAAAWGIQAGIASANAGTCSGGPVSNLMNSVGGACGRRKLIERPFYCNRCSVEIGTIFVRGNDNAAQIEALMSVSCARCESQPGRSLRNSNQSGSQLDLQSTHISNDAFSLSGGAGSGSCGAGSAGGSAGGTAMSGSDPARSASGASKKRSRSSVPTIDCEVCKRTLGIGLLARMGISPSMGGGCIRQGGKDGAGSAAFAAAQGAEDLKPEYVCKPCCQTYMFCSECGGGGKQRTGKWRPKELFERGRRTCSLPHVRVGNALVNYQVLDVSSELTPDVLNGIQDVFYDCMISLYAVPAIIQSPKYGSYVSVRADLEQLWRTSVMDFVVPGMDEGTIQLSSDGASATTSIPTQVPAYCRRFLTVAWMDKRHRNKGKGKFSVKENISWLRRIEIGQAAEMTDAGAIGGGRAMAAAAAAAAMSDGPGDAASTAAAPATGKVFGPQVSSVGPHAMLSPSPVTQTVPLPPAPPARSSSQSQMQSQSQAATSSSSASSGTPARGPAASHHTSHDDPNKSFVAFSVLEWDLRLNTIFFAQMAPRSVFLKTMGQYIDLLNVGIHRVLAEARAANLPPPQVVWCWTRSDHARLQSVPARLGFQPHQQFLSENPDVSPHIFARDDFAPLEMEGALVFAQTIQTFVSQRAPPHTVG</sequence>
<feature type="region of interest" description="Disordered" evidence="1">
    <location>
        <begin position="558"/>
        <end position="621"/>
    </location>
</feature>
<gene>
    <name evidence="2" type="ORF">HK105_203417</name>
</gene>
<evidence type="ECO:0000256" key="1">
    <source>
        <dbReference type="SAM" id="MobiDB-lite"/>
    </source>
</evidence>
<feature type="region of interest" description="Disordered" evidence="1">
    <location>
        <begin position="1297"/>
        <end position="1361"/>
    </location>
</feature>
<evidence type="ECO:0000313" key="2">
    <source>
        <dbReference type="EMBL" id="KAL2916985.1"/>
    </source>
</evidence>
<feature type="compositionally biased region" description="Polar residues" evidence="1">
    <location>
        <begin position="348"/>
        <end position="359"/>
    </location>
</feature>
<feature type="compositionally biased region" description="Low complexity" evidence="1">
    <location>
        <begin position="193"/>
        <end position="203"/>
    </location>
</feature>
<keyword evidence="3" id="KW-1185">Reference proteome</keyword>
<feature type="compositionally biased region" description="Low complexity" evidence="1">
    <location>
        <begin position="983"/>
        <end position="998"/>
    </location>
</feature>
<feature type="compositionally biased region" description="Low complexity" evidence="1">
    <location>
        <begin position="378"/>
        <end position="387"/>
    </location>
</feature>
<dbReference type="Proteomes" id="UP001527925">
    <property type="component" value="Unassembled WGS sequence"/>
</dbReference>
<feature type="region of interest" description="Disordered" evidence="1">
    <location>
        <begin position="179"/>
        <end position="203"/>
    </location>
</feature>
<feature type="compositionally biased region" description="Low complexity" evidence="1">
    <location>
        <begin position="1321"/>
        <end position="1354"/>
    </location>
</feature>
<accession>A0ABR4NBS3</accession>
<feature type="compositionally biased region" description="Polar residues" evidence="1">
    <location>
        <begin position="611"/>
        <end position="621"/>
    </location>
</feature>
<reference evidence="2 3" key="1">
    <citation type="submission" date="2023-09" db="EMBL/GenBank/DDBJ databases">
        <title>Pangenome analysis of Batrachochytrium dendrobatidis and related Chytrids.</title>
        <authorList>
            <person name="Yacoub M.N."/>
            <person name="Stajich J.E."/>
            <person name="James T.Y."/>
        </authorList>
    </citation>
    <scope>NUCLEOTIDE SEQUENCE [LARGE SCALE GENOMIC DNA]</scope>
    <source>
        <strain evidence="2 3">JEL0888</strain>
    </source>
</reference>
<organism evidence="2 3">
    <name type="scientific">Polyrhizophydium stewartii</name>
    <dbReference type="NCBI Taxonomy" id="2732419"/>
    <lineage>
        <taxon>Eukaryota</taxon>
        <taxon>Fungi</taxon>
        <taxon>Fungi incertae sedis</taxon>
        <taxon>Chytridiomycota</taxon>
        <taxon>Chytridiomycota incertae sedis</taxon>
        <taxon>Chytridiomycetes</taxon>
        <taxon>Rhizophydiales</taxon>
        <taxon>Rhizophydiales incertae sedis</taxon>
        <taxon>Polyrhizophydium</taxon>
    </lineage>
</organism>
<feature type="region of interest" description="Disordered" evidence="1">
    <location>
        <begin position="53"/>
        <end position="83"/>
    </location>
</feature>
<feature type="region of interest" description="Disordered" evidence="1">
    <location>
        <begin position="983"/>
        <end position="1004"/>
    </location>
</feature>
<protein>
    <submittedName>
        <fullName evidence="2">Uncharacterized protein</fullName>
    </submittedName>
</protein>
<feature type="region of interest" description="Disordered" evidence="1">
    <location>
        <begin position="348"/>
        <end position="439"/>
    </location>
</feature>
<feature type="compositionally biased region" description="Low complexity" evidence="1">
    <location>
        <begin position="558"/>
        <end position="596"/>
    </location>
</feature>
<evidence type="ECO:0000313" key="3">
    <source>
        <dbReference type="Proteomes" id="UP001527925"/>
    </source>
</evidence>